<keyword evidence="2" id="KW-1133">Transmembrane helix</keyword>
<organism evidence="3 4">
    <name type="scientific">Necator americanus</name>
    <name type="common">Human hookworm</name>
    <dbReference type="NCBI Taxonomy" id="51031"/>
    <lineage>
        <taxon>Eukaryota</taxon>
        <taxon>Metazoa</taxon>
        <taxon>Ecdysozoa</taxon>
        <taxon>Nematoda</taxon>
        <taxon>Chromadorea</taxon>
        <taxon>Rhabditida</taxon>
        <taxon>Rhabditina</taxon>
        <taxon>Rhabditomorpha</taxon>
        <taxon>Strongyloidea</taxon>
        <taxon>Ancylostomatidae</taxon>
        <taxon>Bunostominae</taxon>
        <taxon>Necator</taxon>
    </lineage>
</organism>
<feature type="transmembrane region" description="Helical" evidence="2">
    <location>
        <begin position="223"/>
        <end position="244"/>
    </location>
</feature>
<comment type="similarity">
    <text evidence="1">Belongs to the TMEM121 family.</text>
</comment>
<dbReference type="Pfam" id="PF14997">
    <property type="entry name" value="CECR6_TMEM121"/>
    <property type="match status" value="1"/>
</dbReference>
<gene>
    <name evidence="3" type="primary">Necator_chrIV.g14432</name>
    <name evidence="3" type="ORF">RB195_001138</name>
</gene>
<feature type="transmembrane region" description="Helical" evidence="2">
    <location>
        <begin position="333"/>
        <end position="351"/>
    </location>
</feature>
<accession>A0ABR1DEH6</accession>
<dbReference type="InterPro" id="IPR026624">
    <property type="entry name" value="CECR6"/>
</dbReference>
<feature type="transmembrane region" description="Helical" evidence="2">
    <location>
        <begin position="371"/>
        <end position="391"/>
    </location>
</feature>
<comment type="caution">
    <text evidence="3">The sequence shown here is derived from an EMBL/GenBank/DDBJ whole genome shotgun (WGS) entry which is preliminary data.</text>
</comment>
<dbReference type="PANTHER" id="PTHR47399">
    <property type="entry name" value="TRANSMEMBRANE PROTEIN 121B"/>
    <property type="match status" value="1"/>
</dbReference>
<dbReference type="PANTHER" id="PTHR47399:SF1">
    <property type="entry name" value="TRANSMEMBRANE PROTEIN 121B"/>
    <property type="match status" value="1"/>
</dbReference>
<evidence type="ECO:0000256" key="1">
    <source>
        <dbReference type="ARBA" id="ARBA00007711"/>
    </source>
</evidence>
<feature type="transmembrane region" description="Helical" evidence="2">
    <location>
        <begin position="264"/>
        <end position="282"/>
    </location>
</feature>
<evidence type="ECO:0000313" key="3">
    <source>
        <dbReference type="EMBL" id="KAK6748335.1"/>
    </source>
</evidence>
<dbReference type="Proteomes" id="UP001303046">
    <property type="component" value="Unassembled WGS sequence"/>
</dbReference>
<feature type="transmembrane region" description="Helical" evidence="2">
    <location>
        <begin position="403"/>
        <end position="422"/>
    </location>
</feature>
<reference evidence="3 4" key="1">
    <citation type="submission" date="2023-08" db="EMBL/GenBank/DDBJ databases">
        <title>A Necator americanus chromosomal reference genome.</title>
        <authorList>
            <person name="Ilik V."/>
            <person name="Petrzelkova K.J."/>
            <person name="Pardy F."/>
            <person name="Fuh T."/>
            <person name="Niatou-Singa F.S."/>
            <person name="Gouil Q."/>
            <person name="Baker L."/>
            <person name="Ritchie M.E."/>
            <person name="Jex A.R."/>
            <person name="Gazzola D."/>
            <person name="Li H."/>
            <person name="Toshio Fujiwara R."/>
            <person name="Zhan B."/>
            <person name="Aroian R.V."/>
            <person name="Pafco B."/>
            <person name="Schwarz E.M."/>
        </authorList>
    </citation>
    <scope>NUCLEOTIDE SEQUENCE [LARGE SCALE GENOMIC DNA]</scope>
    <source>
        <strain evidence="3 4">Aroian</strain>
        <tissue evidence="3">Whole animal</tissue>
    </source>
</reference>
<keyword evidence="2" id="KW-0472">Membrane</keyword>
<feature type="transmembrane region" description="Helical" evidence="2">
    <location>
        <begin position="179"/>
        <end position="202"/>
    </location>
</feature>
<name>A0ABR1DEH6_NECAM</name>
<feature type="transmembrane region" description="Helical" evidence="2">
    <location>
        <begin position="294"/>
        <end position="313"/>
    </location>
</feature>
<evidence type="ECO:0000256" key="2">
    <source>
        <dbReference type="SAM" id="Phobius"/>
    </source>
</evidence>
<evidence type="ECO:0000313" key="4">
    <source>
        <dbReference type="Proteomes" id="UP001303046"/>
    </source>
</evidence>
<evidence type="ECO:0008006" key="5">
    <source>
        <dbReference type="Google" id="ProtNLM"/>
    </source>
</evidence>
<keyword evidence="4" id="KW-1185">Reference proteome</keyword>
<feature type="transmembrane region" description="Helical" evidence="2">
    <location>
        <begin position="146"/>
        <end position="167"/>
    </location>
</feature>
<proteinExistence type="inferred from homology"/>
<keyword evidence="2" id="KW-0812">Transmembrane</keyword>
<dbReference type="EMBL" id="JAVFWL010000004">
    <property type="protein sequence ID" value="KAK6748335.1"/>
    <property type="molecule type" value="Genomic_DNA"/>
</dbReference>
<sequence>MSFAHLTHSRPGAQLRIPSTRIGMRHRAQNYAIGEDAEAAQRRSSLRVKFPLLFTVCWPIHFVVERTPAIEAVYENTTSGRDPRHVIEDVVEENADEFDPHASFYGASENYPLKTDANCADLTALVLAPPTKYHTMAVVPGRCIRGFLDVSSFIICLFLVIIQLGLIDYYYLTVLSDKVWYSWIGADALVIVVLLWLLVLAIKYNQTQMEEVCSVDGKVKFAWIGWLVYSLVLVGKIATCFRLFYNELPPGPLDNNDKLFDDHMFKLGLSLSVLIFLFMLEAHHYTPLMSARQLYITYLSTAICLDLVDNIYFLDLLWQSFRDSWNLPLWLDITILAVACVNFVMPTFALMKLRFGRYPRFLYISDKIWSLLYVLIVNGPFLGLRIYLYVLLEVEQKGRHYDFSLFAVKNVAVIYLALRELWTRLQYWRMKRRATGSRGELTAQHNVDEDH</sequence>
<dbReference type="InterPro" id="IPR032776">
    <property type="entry name" value="CECR6/TMEM121"/>
</dbReference>
<protein>
    <recommendedName>
        <fullName evidence="5">Transmembrane protein</fullName>
    </recommendedName>
</protein>